<keyword evidence="3" id="KW-1185">Reference proteome</keyword>
<dbReference type="AlphaFoldDB" id="A0A1C0A6D8"/>
<gene>
    <name evidence="2" type="ORF">U472_15320</name>
</gene>
<feature type="transmembrane region" description="Helical" evidence="1">
    <location>
        <begin position="12"/>
        <end position="34"/>
    </location>
</feature>
<feature type="transmembrane region" description="Helical" evidence="1">
    <location>
        <begin position="40"/>
        <end position="61"/>
    </location>
</feature>
<organism evidence="2 3">
    <name type="scientific">Orenia metallireducens</name>
    <dbReference type="NCBI Taxonomy" id="1413210"/>
    <lineage>
        <taxon>Bacteria</taxon>
        <taxon>Bacillati</taxon>
        <taxon>Bacillota</taxon>
        <taxon>Clostridia</taxon>
        <taxon>Halanaerobiales</taxon>
        <taxon>Halobacteroidaceae</taxon>
        <taxon>Orenia</taxon>
    </lineage>
</organism>
<keyword evidence="1" id="KW-1133">Transmembrane helix</keyword>
<dbReference type="EMBL" id="LWDV01000010">
    <property type="protein sequence ID" value="OCL25697.1"/>
    <property type="molecule type" value="Genomic_DNA"/>
</dbReference>
<evidence type="ECO:0000256" key="1">
    <source>
        <dbReference type="SAM" id="Phobius"/>
    </source>
</evidence>
<name>A0A1C0A6D8_9FIRM</name>
<accession>A0A1C0A6D8</accession>
<reference evidence="2 3" key="2">
    <citation type="submission" date="2016-08" db="EMBL/GenBank/DDBJ databases">
        <title>Orenia metallireducens sp. nov. strain Z6, a Novel Metal-reducing Firmicute from the Deep Subsurface.</title>
        <authorList>
            <person name="Maxim B.I."/>
            <person name="Kenneth K."/>
            <person name="Flynn T.M."/>
            <person name="Oloughlin E.J."/>
            <person name="Locke R.A."/>
            <person name="Weber J.R."/>
            <person name="Egan S.M."/>
            <person name="Mackie R.I."/>
            <person name="Cann I.K."/>
        </authorList>
    </citation>
    <scope>NUCLEOTIDE SEQUENCE [LARGE SCALE GENOMIC DNA]</scope>
    <source>
        <strain evidence="2 3">Z6</strain>
    </source>
</reference>
<protein>
    <submittedName>
        <fullName evidence="2">Uncharacterized protein</fullName>
    </submittedName>
</protein>
<keyword evidence="1" id="KW-0472">Membrane</keyword>
<keyword evidence="1" id="KW-0812">Transmembrane</keyword>
<evidence type="ECO:0000313" key="2">
    <source>
        <dbReference type="EMBL" id="OCL25697.1"/>
    </source>
</evidence>
<proteinExistence type="predicted"/>
<evidence type="ECO:0000313" key="3">
    <source>
        <dbReference type="Proteomes" id="UP000093514"/>
    </source>
</evidence>
<sequence length="64" mass="7056">MTSSLLIKYLKIYLLGGVLLFALTPTIILITLIFKDFMPAIGFSIFTSLVAILITNSKYAAIFP</sequence>
<reference evidence="3" key="1">
    <citation type="submission" date="2016-07" db="EMBL/GenBank/DDBJ databases">
        <authorList>
            <person name="Florea S."/>
            <person name="Webb J.S."/>
            <person name="Jaromczyk J."/>
            <person name="Schardl C.L."/>
        </authorList>
    </citation>
    <scope>NUCLEOTIDE SEQUENCE [LARGE SCALE GENOMIC DNA]</scope>
    <source>
        <strain evidence="3">Z6</strain>
    </source>
</reference>
<comment type="caution">
    <text evidence="2">The sequence shown here is derived from an EMBL/GenBank/DDBJ whole genome shotgun (WGS) entry which is preliminary data.</text>
</comment>
<dbReference type="Proteomes" id="UP000093514">
    <property type="component" value="Unassembled WGS sequence"/>
</dbReference>